<name>A0A147BEB0_IXORI</name>
<organism evidence="1">
    <name type="scientific">Ixodes ricinus</name>
    <name type="common">Common tick</name>
    <name type="synonym">Acarus ricinus</name>
    <dbReference type="NCBI Taxonomy" id="34613"/>
    <lineage>
        <taxon>Eukaryota</taxon>
        <taxon>Metazoa</taxon>
        <taxon>Ecdysozoa</taxon>
        <taxon>Arthropoda</taxon>
        <taxon>Chelicerata</taxon>
        <taxon>Arachnida</taxon>
        <taxon>Acari</taxon>
        <taxon>Parasitiformes</taxon>
        <taxon>Ixodida</taxon>
        <taxon>Ixodoidea</taxon>
        <taxon>Ixodidae</taxon>
        <taxon>Ixodinae</taxon>
        <taxon>Ixodes</taxon>
    </lineage>
</organism>
<proteinExistence type="predicted"/>
<accession>A0A147BEB0</accession>
<reference evidence="1" key="1">
    <citation type="journal article" date="2018" name="PLoS Negl. Trop. Dis.">
        <title>Sialome diversity of ticks revealed by RNAseq of single tick salivary glands.</title>
        <authorList>
            <person name="Perner J."/>
            <person name="Kropackova S."/>
            <person name="Kopacek P."/>
            <person name="Ribeiro J.M."/>
        </authorList>
    </citation>
    <scope>NUCLEOTIDE SEQUENCE</scope>
    <source>
        <strain evidence="1">Siblings of single egg batch collected in Ceske Budejovice</strain>
        <tissue evidence="1">Salivary glands</tissue>
    </source>
</reference>
<protein>
    <submittedName>
        <fullName evidence="1">Putative secreted protein</fullName>
    </submittedName>
</protein>
<sequence length="116" mass="13762">MSATSLWLALARWQPGRLAVLTARLRRHKKVAQPVQEPLDQSKALTWAPGVGMNEVVERVDGLARRSFQRRRRLHGLVHWERLGRLLRGCRRLLFSRCRRRRLAACGHGWRRRRRR</sequence>
<evidence type="ECO:0000313" key="1">
    <source>
        <dbReference type="EMBL" id="JAR89140.1"/>
    </source>
</evidence>
<dbReference type="EMBL" id="GEGO01006264">
    <property type="protein sequence ID" value="JAR89140.1"/>
    <property type="molecule type" value="Transcribed_RNA"/>
</dbReference>
<dbReference type="AlphaFoldDB" id="A0A147BEB0"/>